<dbReference type="AlphaFoldDB" id="A0A934KJK6"/>
<evidence type="ECO:0000256" key="4">
    <source>
        <dbReference type="ARBA" id="ARBA00049957"/>
    </source>
</evidence>
<dbReference type="CDD" id="cd09898">
    <property type="entry name" value="H3TH_53EXO"/>
    <property type="match status" value="1"/>
</dbReference>
<comment type="function">
    <text evidence="4">5'-3' exonuclease acting preferentially on double-stranded DNA.</text>
</comment>
<dbReference type="PANTHER" id="PTHR42646">
    <property type="entry name" value="FLAP ENDONUCLEASE XNI"/>
    <property type="match status" value="1"/>
</dbReference>
<organism evidence="7 8">
    <name type="scientific">Candidatus Dormiibacter inghamiae</name>
    <dbReference type="NCBI Taxonomy" id="3127013"/>
    <lineage>
        <taxon>Bacteria</taxon>
        <taxon>Bacillati</taxon>
        <taxon>Candidatus Dormiibacterota</taxon>
        <taxon>Candidatus Dormibacteria</taxon>
        <taxon>Candidatus Dormibacterales</taxon>
        <taxon>Candidatus Dormibacteraceae</taxon>
        <taxon>Candidatus Dormiibacter</taxon>
    </lineage>
</organism>
<keyword evidence="2" id="KW-0378">Hydrolase</keyword>
<dbReference type="GO" id="GO:0008409">
    <property type="term" value="F:5'-3' exonuclease activity"/>
    <property type="evidence" value="ECO:0007669"/>
    <property type="project" value="InterPro"/>
</dbReference>
<dbReference type="InterPro" id="IPR008918">
    <property type="entry name" value="HhH2"/>
</dbReference>
<sequence>MRPDWLFVDGSSLIFRAFYGVPQTVVAPDGRLVNAVRGFLDTLARLIYARRPNLLSVASDEDWRPQWRVDLIPSYKSHRVAEPVPDPLEPQFPLIHELLAAVGVDFVGVPDYEAEDVIATWTARAVGMRIEVVSGDRDLFALVSDQIKVLYPERKGLAEVDDAELQRRYGVPGALYGDFAVLRGDPSDGLPGLPGVGPKTAAELVKRHGGVRGLIDSGRYSEAQRDYLERALLAVLPVRDAPVELPPGRRDAYPANPETASELGRRYGVSSSVDRLVGALQSKR</sequence>
<dbReference type="SUPFAM" id="SSF47807">
    <property type="entry name" value="5' to 3' exonuclease, C-terminal subdomain"/>
    <property type="match status" value="1"/>
</dbReference>
<keyword evidence="7" id="KW-0269">Exonuclease</keyword>
<dbReference type="InterPro" id="IPR036279">
    <property type="entry name" value="5-3_exonuclease_C_sf"/>
</dbReference>
<dbReference type="Proteomes" id="UP000620075">
    <property type="component" value="Unassembled WGS sequence"/>
</dbReference>
<evidence type="ECO:0000256" key="2">
    <source>
        <dbReference type="ARBA" id="ARBA00022801"/>
    </source>
</evidence>
<dbReference type="InterPro" id="IPR002421">
    <property type="entry name" value="5-3_exonuclease"/>
</dbReference>
<evidence type="ECO:0000313" key="7">
    <source>
        <dbReference type="EMBL" id="MBJ7603240.1"/>
    </source>
</evidence>
<dbReference type="RefSeq" id="WP_338178924.1">
    <property type="nucleotide sequence ID" value="NZ_JAEKNQ010000033.1"/>
</dbReference>
<dbReference type="InterPro" id="IPR029060">
    <property type="entry name" value="PIN-like_dom_sf"/>
</dbReference>
<dbReference type="EMBL" id="JAEKNQ010000033">
    <property type="protein sequence ID" value="MBJ7603240.1"/>
    <property type="molecule type" value="Genomic_DNA"/>
</dbReference>
<protein>
    <recommendedName>
        <fullName evidence="5">5'-3' exonuclease</fullName>
    </recommendedName>
</protein>
<dbReference type="Gene3D" id="3.40.50.1010">
    <property type="entry name" value="5'-nuclease"/>
    <property type="match status" value="1"/>
</dbReference>
<dbReference type="InterPro" id="IPR038969">
    <property type="entry name" value="FEN"/>
</dbReference>
<feature type="domain" description="5'-3' exonuclease" evidence="6">
    <location>
        <begin position="1"/>
        <end position="246"/>
    </location>
</feature>
<comment type="caution">
    <text evidence="7">The sequence shown here is derived from an EMBL/GenBank/DDBJ whole genome shotgun (WGS) entry which is preliminary data.</text>
</comment>
<dbReference type="Pfam" id="PF02739">
    <property type="entry name" value="5_3_exonuc_N"/>
    <property type="match status" value="1"/>
</dbReference>
<gene>
    <name evidence="7" type="ORF">JF888_08655</name>
</gene>
<dbReference type="Gene3D" id="1.10.150.20">
    <property type="entry name" value="5' to 3' exonuclease, C-terminal subdomain"/>
    <property type="match status" value="1"/>
</dbReference>
<dbReference type="InterPro" id="IPR020045">
    <property type="entry name" value="DNA_polI_H3TH"/>
</dbReference>
<dbReference type="GO" id="GO:0017108">
    <property type="term" value="F:5'-flap endonuclease activity"/>
    <property type="evidence" value="ECO:0007669"/>
    <property type="project" value="InterPro"/>
</dbReference>
<evidence type="ECO:0000256" key="5">
    <source>
        <dbReference type="ARBA" id="ARBA00050026"/>
    </source>
</evidence>
<keyword evidence="1" id="KW-0540">Nuclease</keyword>
<keyword evidence="3" id="KW-0238">DNA-binding</keyword>
<dbReference type="SMART" id="SM00279">
    <property type="entry name" value="HhH2"/>
    <property type="match status" value="1"/>
</dbReference>
<dbReference type="InterPro" id="IPR020046">
    <property type="entry name" value="5-3_exonucl_a-hlix_arch_N"/>
</dbReference>
<evidence type="ECO:0000259" key="6">
    <source>
        <dbReference type="SMART" id="SM00475"/>
    </source>
</evidence>
<reference evidence="7 8" key="1">
    <citation type="submission" date="2020-10" db="EMBL/GenBank/DDBJ databases">
        <title>Ca. Dormibacterota MAGs.</title>
        <authorList>
            <person name="Montgomery K."/>
        </authorList>
    </citation>
    <scope>NUCLEOTIDE SEQUENCE [LARGE SCALE GENOMIC DNA]</scope>
    <source>
        <strain evidence="7">SC8811_S16_3</strain>
    </source>
</reference>
<evidence type="ECO:0000256" key="3">
    <source>
        <dbReference type="ARBA" id="ARBA00023125"/>
    </source>
</evidence>
<proteinExistence type="predicted"/>
<dbReference type="Pfam" id="PF01367">
    <property type="entry name" value="5_3_exonuc"/>
    <property type="match status" value="1"/>
</dbReference>
<evidence type="ECO:0000256" key="1">
    <source>
        <dbReference type="ARBA" id="ARBA00022722"/>
    </source>
</evidence>
<dbReference type="SUPFAM" id="SSF88723">
    <property type="entry name" value="PIN domain-like"/>
    <property type="match status" value="1"/>
</dbReference>
<dbReference type="GO" id="GO:0033567">
    <property type="term" value="P:DNA replication, Okazaki fragment processing"/>
    <property type="evidence" value="ECO:0007669"/>
    <property type="project" value="InterPro"/>
</dbReference>
<name>A0A934KJK6_9BACT</name>
<dbReference type="CDD" id="cd09859">
    <property type="entry name" value="PIN_53EXO"/>
    <property type="match status" value="1"/>
</dbReference>
<evidence type="ECO:0000313" key="8">
    <source>
        <dbReference type="Proteomes" id="UP000620075"/>
    </source>
</evidence>
<dbReference type="SMART" id="SM00475">
    <property type="entry name" value="53EXOc"/>
    <property type="match status" value="1"/>
</dbReference>
<accession>A0A934KJK6</accession>
<dbReference type="GO" id="GO:0003677">
    <property type="term" value="F:DNA binding"/>
    <property type="evidence" value="ECO:0007669"/>
    <property type="project" value="UniProtKB-KW"/>
</dbReference>
<dbReference type="PANTHER" id="PTHR42646:SF2">
    <property type="entry name" value="5'-3' EXONUCLEASE FAMILY PROTEIN"/>
    <property type="match status" value="1"/>
</dbReference>